<feature type="domain" description="Amidohydrolase-related" evidence="11">
    <location>
        <begin position="155"/>
        <end position="481"/>
    </location>
</feature>
<dbReference type="SUPFAM" id="SSF51338">
    <property type="entry name" value="Composite domain of metallo-dependent hydrolases"/>
    <property type="match status" value="1"/>
</dbReference>
<comment type="cofactor">
    <cofactor evidence="1">
        <name>a divalent metal cation</name>
        <dbReference type="ChEBI" id="CHEBI:60240"/>
    </cofactor>
</comment>
<dbReference type="Proteomes" id="UP000468735">
    <property type="component" value="Unassembled WGS sequence"/>
</dbReference>
<proteinExistence type="inferred from homology"/>
<evidence type="ECO:0000256" key="5">
    <source>
        <dbReference type="ARBA" id="ARBA00022723"/>
    </source>
</evidence>
<comment type="caution">
    <text evidence="12">The sequence shown here is derived from an EMBL/GenBank/DDBJ whole genome shotgun (WGS) entry which is preliminary data.</text>
</comment>
<dbReference type="InterPro" id="IPR003764">
    <property type="entry name" value="GlcNAc_6-P_deAcase"/>
</dbReference>
<evidence type="ECO:0000256" key="3">
    <source>
        <dbReference type="ARBA" id="ARBA00011899"/>
    </source>
</evidence>
<protein>
    <recommendedName>
        <fullName evidence="4">N-acetylglucosamine-6-phosphate deacetylase</fullName>
        <ecNumber evidence="3">3.5.1.25</ecNumber>
    </recommendedName>
</protein>
<evidence type="ECO:0000256" key="4">
    <source>
        <dbReference type="ARBA" id="ARBA00018029"/>
    </source>
</evidence>
<dbReference type="RefSeq" id="WP_151565739.1">
    <property type="nucleotide sequence ID" value="NZ_WBMT01000017.1"/>
</dbReference>
<organism evidence="12 13">
    <name type="scientific">Actinomadura rudentiformis</name>
    <dbReference type="NCBI Taxonomy" id="359158"/>
    <lineage>
        <taxon>Bacteria</taxon>
        <taxon>Bacillati</taxon>
        <taxon>Actinomycetota</taxon>
        <taxon>Actinomycetes</taxon>
        <taxon>Streptosporangiales</taxon>
        <taxon>Thermomonosporaceae</taxon>
        <taxon>Actinomadura</taxon>
    </lineage>
</organism>
<keyword evidence="6 12" id="KW-0378">Hydrolase</keyword>
<dbReference type="FunFam" id="3.20.20.140:FF:000004">
    <property type="entry name" value="N-acetylglucosamine-6-phosphate deacetylase"/>
    <property type="match status" value="1"/>
</dbReference>
<evidence type="ECO:0000259" key="11">
    <source>
        <dbReference type="Pfam" id="PF01979"/>
    </source>
</evidence>
<dbReference type="InterPro" id="IPR032466">
    <property type="entry name" value="Metal_Hydrolase"/>
</dbReference>
<keyword evidence="7" id="KW-0119">Carbohydrate metabolism</keyword>
<comment type="pathway">
    <text evidence="9">Amino-sugar metabolism; N-acetylneuraminate degradation; D-fructose 6-phosphate from N-acetylneuraminate: step 4/5.</text>
</comment>
<dbReference type="NCBIfam" id="TIGR00221">
    <property type="entry name" value="nagA"/>
    <property type="match status" value="1"/>
</dbReference>
<sequence>MTVLANARLVLPNAVQHGWLRIDDGRIVGLGTGDPAHGPGDPALSAGASDLCTAAPDSGKAARDFSAGASGRGPGTPGRRQGSFDLGAGSSGHGADSSRLGAGASSSGLGSSSLGGGDSGRGPGSPRAGVGGSDRSADGFSSPDEADVLDLGGRYVVPGFVDMHLHGGAGHSYQSGRAEDARQVVKFHRAHGTTTMTAGLVTGSTDEMINAVSSLAELASEGLIAGIHLEGPYIAVGRCGAHEPSLLRDPDLSEFRRLIKAGGGHVRMITLAPELPGGLDLVRAAVDEGVVAAIGHTDGTAAQVKEAFDAGARVATHLFNAMRPLHHREGGPIVAALNDPRVTVELINDGVHIDTEVARLTFTTAGADRVALITDSMAAAGMGDGSYTLGVMNVEVKDGRAMLAGGTSIAGSTITMADGFRRAVTVVGVPIEDAARSAALIPARALGLDDRIGSLEPGKKADLVVLSDDLEVEKVMKDGRWS</sequence>
<feature type="compositionally biased region" description="Gly residues" evidence="10">
    <location>
        <begin position="113"/>
        <end position="123"/>
    </location>
</feature>
<comment type="similarity">
    <text evidence="2">Belongs to the metallo-dependent hydrolases superfamily. NagA family.</text>
</comment>
<dbReference type="GO" id="GO:0046872">
    <property type="term" value="F:metal ion binding"/>
    <property type="evidence" value="ECO:0007669"/>
    <property type="project" value="UniProtKB-KW"/>
</dbReference>
<evidence type="ECO:0000256" key="10">
    <source>
        <dbReference type="SAM" id="MobiDB-lite"/>
    </source>
</evidence>
<accession>A0A6H9YEB4</accession>
<comment type="catalytic activity">
    <reaction evidence="8">
        <text>N-acetyl-D-glucosamine 6-phosphate + H2O = D-glucosamine 6-phosphate + acetate</text>
        <dbReference type="Rhea" id="RHEA:22936"/>
        <dbReference type="ChEBI" id="CHEBI:15377"/>
        <dbReference type="ChEBI" id="CHEBI:30089"/>
        <dbReference type="ChEBI" id="CHEBI:57513"/>
        <dbReference type="ChEBI" id="CHEBI:58725"/>
        <dbReference type="EC" id="3.5.1.25"/>
    </reaction>
</comment>
<evidence type="ECO:0000313" key="12">
    <source>
        <dbReference type="EMBL" id="KAB2344111.1"/>
    </source>
</evidence>
<evidence type="ECO:0000313" key="13">
    <source>
        <dbReference type="Proteomes" id="UP000468735"/>
    </source>
</evidence>
<dbReference type="CDD" id="cd00854">
    <property type="entry name" value="NagA"/>
    <property type="match status" value="1"/>
</dbReference>
<dbReference type="InterPro" id="IPR011059">
    <property type="entry name" value="Metal-dep_hydrolase_composite"/>
</dbReference>
<evidence type="ECO:0000256" key="9">
    <source>
        <dbReference type="ARBA" id="ARBA00060590"/>
    </source>
</evidence>
<feature type="compositionally biased region" description="Low complexity" evidence="10">
    <location>
        <begin position="93"/>
        <end position="112"/>
    </location>
</feature>
<keyword evidence="5" id="KW-0479">Metal-binding</keyword>
<evidence type="ECO:0000256" key="1">
    <source>
        <dbReference type="ARBA" id="ARBA00001968"/>
    </source>
</evidence>
<dbReference type="EMBL" id="WBMT01000017">
    <property type="protein sequence ID" value="KAB2344111.1"/>
    <property type="molecule type" value="Genomic_DNA"/>
</dbReference>
<dbReference type="GO" id="GO:0006046">
    <property type="term" value="P:N-acetylglucosamine catabolic process"/>
    <property type="evidence" value="ECO:0007669"/>
    <property type="project" value="TreeGrafter"/>
</dbReference>
<keyword evidence="13" id="KW-1185">Reference proteome</keyword>
<evidence type="ECO:0000256" key="6">
    <source>
        <dbReference type="ARBA" id="ARBA00022801"/>
    </source>
</evidence>
<dbReference type="InterPro" id="IPR006680">
    <property type="entry name" value="Amidohydro-rel"/>
</dbReference>
<dbReference type="OrthoDB" id="9776488at2"/>
<dbReference type="Gene3D" id="2.30.40.10">
    <property type="entry name" value="Urease, subunit C, domain 1"/>
    <property type="match status" value="1"/>
</dbReference>
<evidence type="ECO:0000256" key="7">
    <source>
        <dbReference type="ARBA" id="ARBA00023277"/>
    </source>
</evidence>
<evidence type="ECO:0000256" key="8">
    <source>
        <dbReference type="ARBA" id="ARBA00047647"/>
    </source>
</evidence>
<dbReference type="Pfam" id="PF01979">
    <property type="entry name" value="Amidohydro_1"/>
    <property type="match status" value="1"/>
</dbReference>
<gene>
    <name evidence="12" type="primary">nagA</name>
    <name evidence="12" type="ORF">F8566_32870</name>
</gene>
<dbReference type="EC" id="3.5.1.25" evidence="3"/>
<feature type="region of interest" description="Disordered" evidence="10">
    <location>
        <begin position="38"/>
        <end position="144"/>
    </location>
</feature>
<evidence type="ECO:0000256" key="2">
    <source>
        <dbReference type="ARBA" id="ARBA00010716"/>
    </source>
</evidence>
<dbReference type="AlphaFoldDB" id="A0A6H9YEB4"/>
<name>A0A6H9YEB4_9ACTN</name>
<dbReference type="SUPFAM" id="SSF51556">
    <property type="entry name" value="Metallo-dependent hydrolases"/>
    <property type="match status" value="1"/>
</dbReference>
<dbReference type="Gene3D" id="3.20.20.140">
    <property type="entry name" value="Metal-dependent hydrolases"/>
    <property type="match status" value="1"/>
</dbReference>
<dbReference type="GO" id="GO:0008448">
    <property type="term" value="F:N-acetylglucosamine-6-phosphate deacetylase activity"/>
    <property type="evidence" value="ECO:0007669"/>
    <property type="project" value="UniProtKB-EC"/>
</dbReference>
<dbReference type="PANTHER" id="PTHR11113:SF14">
    <property type="entry name" value="N-ACETYLGLUCOSAMINE-6-PHOSPHATE DEACETYLASE"/>
    <property type="match status" value="1"/>
</dbReference>
<reference evidence="12 13" key="1">
    <citation type="submission" date="2019-09" db="EMBL/GenBank/DDBJ databases">
        <title>Actinomadura physcomitrii sp. nov., a novel actinomycete isolated from moss [Physcomitrium sphaericum (Ludw) Fuernr].</title>
        <authorList>
            <person name="Zhuang X."/>
            <person name="Liu C."/>
        </authorList>
    </citation>
    <scope>NUCLEOTIDE SEQUENCE [LARGE SCALE GENOMIC DNA]</scope>
    <source>
        <strain evidence="12 13">HMC1</strain>
    </source>
</reference>
<dbReference type="PANTHER" id="PTHR11113">
    <property type="entry name" value="N-ACETYLGLUCOSAMINE-6-PHOSPHATE DEACETYLASE"/>
    <property type="match status" value="1"/>
</dbReference>